<dbReference type="GO" id="GO:0007020">
    <property type="term" value="P:microtubule nucleation"/>
    <property type="evidence" value="ECO:0000318"/>
    <property type="project" value="GO_Central"/>
</dbReference>
<evidence type="ECO:0000313" key="12">
    <source>
        <dbReference type="EnsemblMetazoa" id="HelroP170184"/>
    </source>
</evidence>
<gene>
    <name evidence="12" type="primary">20203116</name>
    <name evidence="11" type="ORF">HELRODRAFT_170184</name>
</gene>
<protein>
    <recommendedName>
        <fullName evidence="8">Gamma-tubulin complex component</fullName>
    </recommendedName>
</protein>
<dbReference type="InterPro" id="IPR042241">
    <property type="entry name" value="GCP_C_sf"/>
</dbReference>
<organism evidence="12 13">
    <name type="scientific">Helobdella robusta</name>
    <name type="common">Californian leech</name>
    <dbReference type="NCBI Taxonomy" id="6412"/>
    <lineage>
        <taxon>Eukaryota</taxon>
        <taxon>Metazoa</taxon>
        <taxon>Spiralia</taxon>
        <taxon>Lophotrochozoa</taxon>
        <taxon>Annelida</taxon>
        <taxon>Clitellata</taxon>
        <taxon>Hirudinea</taxon>
        <taxon>Rhynchobdellida</taxon>
        <taxon>Glossiphoniidae</taxon>
        <taxon>Helobdella</taxon>
    </lineage>
</organism>
<evidence type="ECO:0000256" key="8">
    <source>
        <dbReference type="RuleBase" id="RU363050"/>
    </source>
</evidence>
<dbReference type="InParanoid" id="T1F2R7"/>
<feature type="domain" description="Gamma tubulin complex component protein N-terminal" evidence="10">
    <location>
        <begin position="21"/>
        <end position="295"/>
    </location>
</feature>
<evidence type="ECO:0000256" key="4">
    <source>
        <dbReference type="ARBA" id="ARBA00022701"/>
    </source>
</evidence>
<evidence type="ECO:0000256" key="2">
    <source>
        <dbReference type="ARBA" id="ARBA00010337"/>
    </source>
</evidence>
<dbReference type="KEGG" id="hro:HELRODRAFT_170184"/>
<dbReference type="GO" id="GO:0043015">
    <property type="term" value="F:gamma-tubulin binding"/>
    <property type="evidence" value="ECO:0000318"/>
    <property type="project" value="GO_Central"/>
</dbReference>
<dbReference type="InterPro" id="IPR007259">
    <property type="entry name" value="GCP"/>
</dbReference>
<dbReference type="GO" id="GO:0005874">
    <property type="term" value="C:microtubule"/>
    <property type="evidence" value="ECO:0007669"/>
    <property type="project" value="UniProtKB-KW"/>
</dbReference>
<dbReference type="EMBL" id="AMQM01003487">
    <property type="status" value="NOT_ANNOTATED_CDS"/>
    <property type="molecule type" value="Genomic_DNA"/>
</dbReference>
<name>T1F2R7_HELRO</name>
<reference evidence="12" key="3">
    <citation type="submission" date="2015-06" db="UniProtKB">
        <authorList>
            <consortium name="EnsemblMetazoa"/>
        </authorList>
    </citation>
    <scope>IDENTIFICATION</scope>
</reference>
<dbReference type="Pfam" id="PF04130">
    <property type="entry name" value="GCP_C_terminal"/>
    <property type="match status" value="1"/>
</dbReference>
<dbReference type="HOGENOM" id="CLU_007738_1_0_1"/>
<dbReference type="AlphaFoldDB" id="T1F2R7"/>
<comment type="function">
    <text evidence="6">Component of the gamma-tubulin ring complex (gTuRC) which mediates microtubule nucleation. The gTuRC regulates the minus-end nucleation of alpha-beta tubulin heterodimers that grow into microtubule protafilaments, a critical step in centrosome duplication and spindle formation. Plays a role in neuronal migration.</text>
</comment>
<dbReference type="Pfam" id="PF17681">
    <property type="entry name" value="GCP_N_terminal"/>
    <property type="match status" value="1"/>
</dbReference>
<evidence type="ECO:0000259" key="9">
    <source>
        <dbReference type="Pfam" id="PF04130"/>
    </source>
</evidence>
<dbReference type="Proteomes" id="UP000015101">
    <property type="component" value="Unassembled WGS sequence"/>
</dbReference>
<accession>T1F2R7</accession>
<evidence type="ECO:0000256" key="1">
    <source>
        <dbReference type="ARBA" id="ARBA00004300"/>
    </source>
</evidence>
<evidence type="ECO:0000256" key="3">
    <source>
        <dbReference type="ARBA" id="ARBA00022490"/>
    </source>
</evidence>
<dbReference type="Gene3D" id="1.20.120.1900">
    <property type="entry name" value="Gamma-tubulin complex, C-terminal domain"/>
    <property type="match status" value="1"/>
</dbReference>
<dbReference type="PANTHER" id="PTHR19302">
    <property type="entry name" value="GAMMA TUBULIN COMPLEX PROTEIN"/>
    <property type="match status" value="1"/>
</dbReference>
<feature type="domain" description="Gamma tubulin complex component C-terminal" evidence="9">
    <location>
        <begin position="298"/>
        <end position="652"/>
    </location>
</feature>
<dbReference type="GO" id="GO:0051321">
    <property type="term" value="P:meiotic cell cycle"/>
    <property type="evidence" value="ECO:0000318"/>
    <property type="project" value="GO_Central"/>
</dbReference>
<dbReference type="InterPro" id="IPR041470">
    <property type="entry name" value="GCP_N"/>
</dbReference>
<reference evidence="11 13" key="2">
    <citation type="journal article" date="2013" name="Nature">
        <title>Insights into bilaterian evolution from three spiralian genomes.</title>
        <authorList>
            <person name="Simakov O."/>
            <person name="Marletaz F."/>
            <person name="Cho S.J."/>
            <person name="Edsinger-Gonzales E."/>
            <person name="Havlak P."/>
            <person name="Hellsten U."/>
            <person name="Kuo D.H."/>
            <person name="Larsson T."/>
            <person name="Lv J."/>
            <person name="Arendt D."/>
            <person name="Savage R."/>
            <person name="Osoegawa K."/>
            <person name="de Jong P."/>
            <person name="Grimwood J."/>
            <person name="Chapman J.A."/>
            <person name="Shapiro H."/>
            <person name="Aerts A."/>
            <person name="Otillar R.P."/>
            <person name="Terry A.Y."/>
            <person name="Boore J.L."/>
            <person name="Grigoriev I.V."/>
            <person name="Lindberg D.R."/>
            <person name="Seaver E.C."/>
            <person name="Weisblat D.A."/>
            <person name="Putnam N.H."/>
            <person name="Rokhsar D.S."/>
        </authorList>
    </citation>
    <scope>NUCLEOTIDE SEQUENCE</scope>
</reference>
<dbReference type="OrthoDB" id="2192946at2759"/>
<dbReference type="GO" id="GO:0005813">
    <property type="term" value="C:centrosome"/>
    <property type="evidence" value="ECO:0007669"/>
    <property type="project" value="UniProtKB-SubCell"/>
</dbReference>
<evidence type="ECO:0000256" key="7">
    <source>
        <dbReference type="ARBA" id="ARBA00093572"/>
    </source>
</evidence>
<keyword evidence="5 8" id="KW-0206">Cytoskeleton</keyword>
<keyword evidence="3 8" id="KW-0963">Cytoplasm</keyword>
<dbReference type="PANTHER" id="PTHR19302:SF13">
    <property type="entry name" value="GAMMA-TUBULIN COMPLEX COMPONENT 2"/>
    <property type="match status" value="1"/>
</dbReference>
<keyword evidence="4 8" id="KW-0493">Microtubule</keyword>
<comment type="subunit">
    <text evidence="7">Component of the gamma-tubulin ring complex (gTuRC) consisting of TUBGCP2, TUBGCP3, TUBGCP4, TUBGCP5 and TUBGCP6 and gamma-tubulin TUBG1 or TUBG2. TUBGCP2, TUBGCP3, TUBGCP4, TUBGCP5 and TUBGCP6 assemble in a 5:5:2:1:1 stoichiometry; each is associated with a gamma-tubulin, thereby arranging 14 gamma-tubulins in a helical manner. Gamma-tubulin at the first position is blocked by TUBGCP3 at the last position, allowing 13 protafilaments to grow into a microtubule. The gTuRC (via TUBGCP3 and TUBGCP6) interacts with ACTB and MZT1; the interactions form a luminal bridge that stabilizes the initial structure during complex assembly. The gTuRC (via TUBGCP2) interacts with MZT2A/MZT2B and CDK5RAP2 (via CM1 motif); the interactions play a role in gTuRC activation. Interacts with ATF5; the ATF5:PCNT:polyglutamylated tubulin (PGT) tripartite unites the mother centriole and the pericentriolar material (PCM) in the centrosome.</text>
</comment>
<dbReference type="InterPro" id="IPR040457">
    <property type="entry name" value="GCP_C"/>
</dbReference>
<dbReference type="GO" id="GO:0000278">
    <property type="term" value="P:mitotic cell cycle"/>
    <property type="evidence" value="ECO:0000318"/>
    <property type="project" value="GO_Central"/>
</dbReference>
<dbReference type="GO" id="GO:0000922">
    <property type="term" value="C:spindle pole"/>
    <property type="evidence" value="ECO:0007669"/>
    <property type="project" value="InterPro"/>
</dbReference>
<evidence type="ECO:0000313" key="13">
    <source>
        <dbReference type="Proteomes" id="UP000015101"/>
    </source>
</evidence>
<dbReference type="FunCoup" id="T1F2R7">
    <property type="interactions" value="1354"/>
</dbReference>
<evidence type="ECO:0000313" key="11">
    <source>
        <dbReference type="EMBL" id="ESO07657.1"/>
    </source>
</evidence>
<dbReference type="GO" id="GO:0031122">
    <property type="term" value="P:cytoplasmic microtubule organization"/>
    <property type="evidence" value="ECO:0000318"/>
    <property type="project" value="GO_Central"/>
</dbReference>
<dbReference type="EMBL" id="KB096183">
    <property type="protein sequence ID" value="ESO07657.1"/>
    <property type="molecule type" value="Genomic_DNA"/>
</dbReference>
<comment type="subcellular location">
    <subcellularLocation>
        <location evidence="1">Cytoplasm</location>
        <location evidence="1">Cytoskeleton</location>
        <location evidence="1">Microtubule organizing center</location>
        <location evidence="1">Centrosome</location>
    </subcellularLocation>
</comment>
<dbReference type="GO" id="GO:0051225">
    <property type="term" value="P:spindle assembly"/>
    <property type="evidence" value="ECO:0000318"/>
    <property type="project" value="GO_Central"/>
</dbReference>
<dbReference type="CTD" id="20203116"/>
<evidence type="ECO:0000259" key="10">
    <source>
        <dbReference type="Pfam" id="PF17681"/>
    </source>
</evidence>
<dbReference type="STRING" id="6412.T1F2R7"/>
<dbReference type="FunFam" id="1.20.120.1900:FF:000002">
    <property type="entry name" value="Gamma-tubulin complex component"/>
    <property type="match status" value="1"/>
</dbReference>
<dbReference type="GO" id="GO:0000930">
    <property type="term" value="C:gamma-tubulin complex"/>
    <property type="evidence" value="ECO:0000318"/>
    <property type="project" value="GO_Central"/>
</dbReference>
<dbReference type="eggNOG" id="KOG2001">
    <property type="taxonomic scope" value="Eukaryota"/>
</dbReference>
<dbReference type="OMA" id="QNMSGDP"/>
<dbReference type="RefSeq" id="XP_009014268.1">
    <property type="nucleotide sequence ID" value="XM_009016020.1"/>
</dbReference>
<keyword evidence="13" id="KW-1185">Reference proteome</keyword>
<evidence type="ECO:0000256" key="6">
    <source>
        <dbReference type="ARBA" id="ARBA00093403"/>
    </source>
</evidence>
<reference evidence="13" key="1">
    <citation type="submission" date="2012-12" db="EMBL/GenBank/DDBJ databases">
        <authorList>
            <person name="Hellsten U."/>
            <person name="Grimwood J."/>
            <person name="Chapman J.A."/>
            <person name="Shapiro H."/>
            <person name="Aerts A."/>
            <person name="Otillar R.P."/>
            <person name="Terry A.Y."/>
            <person name="Boore J.L."/>
            <person name="Simakov O."/>
            <person name="Marletaz F."/>
            <person name="Cho S.-J."/>
            <person name="Edsinger-Gonzales E."/>
            <person name="Havlak P."/>
            <person name="Kuo D.-H."/>
            <person name="Larsson T."/>
            <person name="Lv J."/>
            <person name="Arendt D."/>
            <person name="Savage R."/>
            <person name="Osoegawa K."/>
            <person name="de Jong P."/>
            <person name="Lindberg D.R."/>
            <person name="Seaver E.C."/>
            <person name="Weisblat D.A."/>
            <person name="Putnam N.H."/>
            <person name="Grigoriev I.V."/>
            <person name="Rokhsar D.S."/>
        </authorList>
    </citation>
    <scope>NUCLEOTIDE SEQUENCE</scope>
</reference>
<comment type="similarity">
    <text evidence="2 8">Belongs to the TUBGCP family.</text>
</comment>
<dbReference type="EnsemblMetazoa" id="HelroT170184">
    <property type="protein sequence ID" value="HelroP170184"/>
    <property type="gene ID" value="HelroG170184"/>
</dbReference>
<proteinExistence type="inferred from homology"/>
<dbReference type="GeneID" id="20203116"/>
<evidence type="ECO:0000256" key="5">
    <source>
        <dbReference type="ARBA" id="ARBA00023212"/>
    </source>
</evidence>
<sequence>MPKDLQDLSKLSLSEQEAAIVEDLLFCCQGIDGAYIHSNPLTDPFAVRTFTVHKKLDKSLRDLTERILPICSNYSMVVRFIEEKSKYEFGLVNQALAATLKSLIRDFAVLVAQLEHQSNMGNLTLQKFWFYIQPSMRTMEVLFSVLTPINKVNNFFTTFMFFALNFVTGREQLTGSKHWWKCVKHTALQDFLVYWASLPYFEMLENWIYKGIINDPYSERYTIRRESVPAFLEQLSSKILNTGKYLNVVRQSDLDVKCPTAESLMYTLEKRLYIDKIEQAFQYASSLLLDLLMNKMDLMARLRSIKHYFMLDQGDFVVQFMDLTEHELKKPADEILLSRLETLLELSLRTSTANVDPYKDDLRVDLLPFDLVSQLFKILSIETKQEKDYKEVTDIRLSGLESFSFDYTVHWPVSLVLNRKALTRYQMLSRHFFYAKHVERQLCNVWVKDKSSKILQSTSASLCSHAYALRQRMLNFVQNFEYYVMFEVVEPQWQIFEANMAKVSNIDEVLLHHTDLLSNCLKDCMLTDSDLLKTLHKLMMICVTFCNFMQRLSANLDSSNNVQPTLSSSLSSSLSASWRDEKEKRKVINKALSEHMDEITSNDNYELTVANFDTNFSKYLVDLLDKIVDYSVSKCEHKLLNIIHRLDYNGFYKKQLDKLVVEKRLSSSKKMGAGDSSKN</sequence>